<dbReference type="STRING" id="1472378.AU381_00165"/>
<comment type="caution">
    <text evidence="3">The sequence shown here is derived from an EMBL/GenBank/DDBJ whole genome shotgun (WGS) entry which is preliminary data.</text>
</comment>
<gene>
    <name evidence="3" type="ORF">AU381_00165</name>
</gene>
<name>A0A178XYQ7_9HYPH</name>
<organism evidence="3 4">
    <name type="scientific">Sinorhizobium glycinis</name>
    <dbReference type="NCBI Taxonomy" id="1472378"/>
    <lineage>
        <taxon>Bacteria</taxon>
        <taxon>Pseudomonadati</taxon>
        <taxon>Pseudomonadota</taxon>
        <taxon>Alphaproteobacteria</taxon>
        <taxon>Hyphomicrobiales</taxon>
        <taxon>Rhizobiaceae</taxon>
        <taxon>Sinorhizobium/Ensifer group</taxon>
        <taxon>Sinorhizobium</taxon>
    </lineage>
</organism>
<dbReference type="AlphaFoldDB" id="A0A178XYQ7"/>
<dbReference type="SUPFAM" id="SSF46894">
    <property type="entry name" value="C-terminal effector domain of the bipartite response regulators"/>
    <property type="match status" value="1"/>
</dbReference>
<dbReference type="InterPro" id="IPR036388">
    <property type="entry name" value="WH-like_DNA-bd_sf"/>
</dbReference>
<evidence type="ECO:0000313" key="3">
    <source>
        <dbReference type="EMBL" id="OAP40377.1"/>
    </source>
</evidence>
<reference evidence="3 4" key="1">
    <citation type="journal article" date="2016" name="Int. J. Syst. Evol. Microbiol.">
        <title>Ensifer glycinis sp. nov., an novel rhizobial species associated with Glycine spp.</title>
        <authorList>
            <person name="Yan H."/>
            <person name="Yan J."/>
            <person name="Sui X.H."/>
            <person name="Wang E.T."/>
            <person name="Chen W.X."/>
            <person name="Zhang X.X."/>
            <person name="Chen W.F."/>
        </authorList>
    </citation>
    <scope>NUCLEOTIDE SEQUENCE [LARGE SCALE GENOMIC DNA]</scope>
    <source>
        <strain evidence="3 4">CCBAU 23380</strain>
    </source>
</reference>
<evidence type="ECO:0000256" key="1">
    <source>
        <dbReference type="ARBA" id="ARBA00023125"/>
    </source>
</evidence>
<dbReference type="GO" id="GO:0006355">
    <property type="term" value="P:regulation of DNA-templated transcription"/>
    <property type="evidence" value="ECO:0007669"/>
    <property type="project" value="InterPro"/>
</dbReference>
<dbReference type="GO" id="GO:0003677">
    <property type="term" value="F:DNA binding"/>
    <property type="evidence" value="ECO:0007669"/>
    <property type="project" value="UniProtKB-KW"/>
</dbReference>
<sequence>MMNVIPQVQSYTCPCCNGYIGEAAPIDMVLERVPRGQQKAILELFAKRIGRTVAKAALISSLFDARPDGGPDLADNLINVQVSRLRKVVERHGWSIVTTGGGRGSETFYRLIPTEAGA</sequence>
<dbReference type="EMBL" id="LPUX01000053">
    <property type="protein sequence ID" value="OAP40377.1"/>
    <property type="molecule type" value="Genomic_DNA"/>
</dbReference>
<dbReference type="Gene3D" id="1.10.10.10">
    <property type="entry name" value="Winged helix-like DNA-binding domain superfamily/Winged helix DNA-binding domain"/>
    <property type="match status" value="1"/>
</dbReference>
<evidence type="ECO:0000313" key="4">
    <source>
        <dbReference type="Proteomes" id="UP000094025"/>
    </source>
</evidence>
<evidence type="ECO:0000259" key="2">
    <source>
        <dbReference type="Pfam" id="PF00486"/>
    </source>
</evidence>
<keyword evidence="4" id="KW-1185">Reference proteome</keyword>
<feature type="domain" description="OmpR/PhoB-type" evidence="2">
    <location>
        <begin position="39"/>
        <end position="99"/>
    </location>
</feature>
<accession>A0A178XYQ7</accession>
<dbReference type="GO" id="GO:0000160">
    <property type="term" value="P:phosphorelay signal transduction system"/>
    <property type="evidence" value="ECO:0007669"/>
    <property type="project" value="InterPro"/>
</dbReference>
<dbReference type="InterPro" id="IPR016032">
    <property type="entry name" value="Sig_transdc_resp-reg_C-effctor"/>
</dbReference>
<dbReference type="Pfam" id="PF00486">
    <property type="entry name" value="Trans_reg_C"/>
    <property type="match status" value="1"/>
</dbReference>
<dbReference type="RefSeq" id="WP_064240694.1">
    <property type="nucleotide sequence ID" value="NZ_LPUX01000053.1"/>
</dbReference>
<protein>
    <recommendedName>
        <fullName evidence="2">OmpR/PhoB-type domain-containing protein</fullName>
    </recommendedName>
</protein>
<keyword evidence="1" id="KW-0238">DNA-binding</keyword>
<dbReference type="Proteomes" id="UP000094025">
    <property type="component" value="Unassembled WGS sequence"/>
</dbReference>
<dbReference type="InterPro" id="IPR001867">
    <property type="entry name" value="OmpR/PhoB-type_DNA-bd"/>
</dbReference>
<proteinExistence type="predicted"/>